<dbReference type="HOGENOM" id="CLU_105066_3_0_5"/>
<dbReference type="KEGG" id="bid:Bind_3873"/>
<evidence type="ECO:0000256" key="1">
    <source>
        <dbReference type="ARBA" id="ARBA00010529"/>
    </source>
</evidence>
<keyword evidence="2" id="KW-0226">DNA condensation</keyword>
<dbReference type="GO" id="GO:0003677">
    <property type="term" value="F:DNA binding"/>
    <property type="evidence" value="ECO:0007669"/>
    <property type="project" value="UniProtKB-KW"/>
</dbReference>
<dbReference type="CDD" id="cd00591">
    <property type="entry name" value="HU_IHF"/>
    <property type="match status" value="1"/>
</dbReference>
<geneLocation type="plasmid" evidence="6 7">
    <name>pBIND01</name>
</geneLocation>
<dbReference type="Gene3D" id="4.10.520.10">
    <property type="entry name" value="IHF-like DNA-binding proteins"/>
    <property type="match status" value="1"/>
</dbReference>
<evidence type="ECO:0000256" key="3">
    <source>
        <dbReference type="ARBA" id="ARBA00023125"/>
    </source>
</evidence>
<dbReference type="PANTHER" id="PTHR33175:SF3">
    <property type="entry name" value="DNA-BINDING PROTEIN HU-BETA"/>
    <property type="match status" value="1"/>
</dbReference>
<reference evidence="6 7" key="1">
    <citation type="submission" date="2008-03" db="EMBL/GenBank/DDBJ databases">
        <title>Complete sequence of plasmid1 of Beijerinckia indica subsp. indica ATCC 9039.</title>
        <authorList>
            <consortium name="US DOE Joint Genome Institute"/>
            <person name="Copeland A."/>
            <person name="Lucas S."/>
            <person name="Lapidus A."/>
            <person name="Glavina del Rio T."/>
            <person name="Dalin E."/>
            <person name="Tice H."/>
            <person name="Bruce D."/>
            <person name="Goodwin L."/>
            <person name="Pitluck S."/>
            <person name="LaButti K."/>
            <person name="Schmutz J."/>
            <person name="Larimer F."/>
            <person name="Land M."/>
            <person name="Hauser L."/>
            <person name="Kyrpides N."/>
            <person name="Mikhailova N."/>
            <person name="Dunfield P.F."/>
            <person name="Dedysh S.N."/>
            <person name="Liesack W."/>
            <person name="Saw J.H."/>
            <person name="Alam M."/>
            <person name="Chen Y."/>
            <person name="Murrell J.C."/>
            <person name="Richardson P."/>
        </authorList>
    </citation>
    <scope>NUCLEOTIDE SEQUENCE [LARGE SCALE GENOMIC DNA]</scope>
    <source>
        <strain evidence="7">ATCC 9039 / DSM 1715 / NCIMB 8712</strain>
        <plasmid evidence="6 7">pBIND01</plasmid>
    </source>
</reference>
<organism evidence="6 7">
    <name type="scientific">Beijerinckia indica subsp. indica (strain ATCC 9039 / DSM 1715 / NCIMB 8712)</name>
    <dbReference type="NCBI Taxonomy" id="395963"/>
    <lineage>
        <taxon>Bacteria</taxon>
        <taxon>Pseudomonadati</taxon>
        <taxon>Pseudomonadota</taxon>
        <taxon>Alphaproteobacteria</taxon>
        <taxon>Hyphomicrobiales</taxon>
        <taxon>Beijerinckiaceae</taxon>
        <taxon>Beijerinckia</taxon>
    </lineage>
</organism>
<name>B2ILK2_BEII9</name>
<dbReference type="GO" id="GO:0030261">
    <property type="term" value="P:chromosome condensation"/>
    <property type="evidence" value="ECO:0007669"/>
    <property type="project" value="UniProtKB-KW"/>
</dbReference>
<keyword evidence="6" id="KW-0614">Plasmid</keyword>
<gene>
    <name evidence="6" type="ordered locus">Bind_3873</name>
</gene>
<keyword evidence="3 6" id="KW-0238">DNA-binding</keyword>
<evidence type="ECO:0000313" key="7">
    <source>
        <dbReference type="Proteomes" id="UP000001695"/>
    </source>
</evidence>
<dbReference type="RefSeq" id="WP_012383015.1">
    <property type="nucleotide sequence ID" value="NC_010580.1"/>
</dbReference>
<dbReference type="EMBL" id="CP001017">
    <property type="protein sequence ID" value="ACB97402.1"/>
    <property type="molecule type" value="Genomic_DNA"/>
</dbReference>
<proteinExistence type="inferred from homology"/>
<evidence type="ECO:0000313" key="6">
    <source>
        <dbReference type="EMBL" id="ACB97402.1"/>
    </source>
</evidence>
<evidence type="ECO:0000256" key="5">
    <source>
        <dbReference type="SAM" id="MobiDB-lite"/>
    </source>
</evidence>
<protein>
    <submittedName>
        <fullName evidence="6">Histone family protein DNA-binding protein</fullName>
    </submittedName>
</protein>
<dbReference type="PRINTS" id="PR01727">
    <property type="entry name" value="DNABINDINGHU"/>
</dbReference>
<dbReference type="SMART" id="SM00411">
    <property type="entry name" value="BHL"/>
    <property type="match status" value="1"/>
</dbReference>
<dbReference type="AlphaFoldDB" id="B2ILK2"/>
<dbReference type="SUPFAM" id="SSF47729">
    <property type="entry name" value="IHF-like DNA-binding proteins"/>
    <property type="match status" value="1"/>
</dbReference>
<dbReference type="InterPro" id="IPR010992">
    <property type="entry name" value="IHF-like_DNA-bd_dom_sf"/>
</dbReference>
<comment type="similarity">
    <text evidence="1 4">Belongs to the bacterial histone-like protein family.</text>
</comment>
<sequence>MAISKSKPATEKKAASSSKTTEIPTITLKQIGADLAILHDLPKKTVESLFDDMVELVGKHLKKGSKIRISGLGIFQVKKRASRQGRNPATGEAMKIKASKTVGFKIARDLKESL</sequence>
<keyword evidence="7" id="KW-1185">Reference proteome</keyword>
<accession>B2ILK2</accession>
<dbReference type="GO" id="GO:0030527">
    <property type="term" value="F:structural constituent of chromatin"/>
    <property type="evidence" value="ECO:0007669"/>
    <property type="project" value="InterPro"/>
</dbReference>
<dbReference type="OrthoDB" id="9804203at2"/>
<evidence type="ECO:0000256" key="4">
    <source>
        <dbReference type="RuleBase" id="RU003939"/>
    </source>
</evidence>
<feature type="region of interest" description="Disordered" evidence="5">
    <location>
        <begin position="1"/>
        <end position="21"/>
    </location>
</feature>
<dbReference type="PANTHER" id="PTHR33175">
    <property type="entry name" value="DNA-BINDING PROTEIN HU"/>
    <property type="match status" value="1"/>
</dbReference>
<evidence type="ECO:0000256" key="2">
    <source>
        <dbReference type="ARBA" id="ARBA00023067"/>
    </source>
</evidence>
<dbReference type="Proteomes" id="UP000001695">
    <property type="component" value="Plasmid pBIND01"/>
</dbReference>
<dbReference type="Pfam" id="PF00216">
    <property type="entry name" value="Bac_DNA_binding"/>
    <property type="match status" value="1"/>
</dbReference>
<dbReference type="InterPro" id="IPR000119">
    <property type="entry name" value="Hist_DNA-bd"/>
</dbReference>
<dbReference type="GO" id="GO:0005829">
    <property type="term" value="C:cytosol"/>
    <property type="evidence" value="ECO:0007669"/>
    <property type="project" value="TreeGrafter"/>
</dbReference>